<organism evidence="2 3">
    <name type="scientific">Methanogenium organophilum</name>
    <dbReference type="NCBI Taxonomy" id="2199"/>
    <lineage>
        <taxon>Archaea</taxon>
        <taxon>Methanobacteriati</taxon>
        <taxon>Methanobacteriota</taxon>
        <taxon>Stenosarchaea group</taxon>
        <taxon>Methanomicrobia</taxon>
        <taxon>Methanomicrobiales</taxon>
        <taxon>Methanomicrobiaceae</taxon>
        <taxon>Methanogenium</taxon>
    </lineage>
</organism>
<feature type="transmembrane region" description="Helical" evidence="1">
    <location>
        <begin position="12"/>
        <end position="33"/>
    </location>
</feature>
<dbReference type="AlphaFoldDB" id="A0A9X9T8U7"/>
<dbReference type="NCBIfam" id="TIGR02537">
    <property type="entry name" value="arch_flag_Nterm"/>
    <property type="match status" value="1"/>
</dbReference>
<evidence type="ECO:0008006" key="4">
    <source>
        <dbReference type="Google" id="ProtNLM"/>
    </source>
</evidence>
<keyword evidence="3" id="KW-1185">Reference proteome</keyword>
<dbReference type="InterPro" id="IPR013373">
    <property type="entry name" value="Flagellin/pilin_N_arc"/>
</dbReference>
<evidence type="ECO:0000313" key="3">
    <source>
        <dbReference type="Proteomes" id="UP001163096"/>
    </source>
</evidence>
<keyword evidence="1" id="KW-0472">Membrane</keyword>
<gene>
    <name evidence="2" type="ORF">OU421_01245</name>
</gene>
<dbReference type="EMBL" id="CP113361">
    <property type="protein sequence ID" value="WAI01527.1"/>
    <property type="molecule type" value="Genomic_DNA"/>
</dbReference>
<sequence length="165" mass="18368">MKEENERATSQVTATLLLVAITVIIAIILLQSFSIPDFNWGYSEPPVIFKITSISSSSPTYESQVFLRNIAKQDYQNQELSADIYCNDKLLPCTIETLNTHDFISTAHYGVKNLKGTGGSSETWNYNQLLRIDLSDGFIHPGDTITVDIIEIATDTVISRDSMEA</sequence>
<reference evidence="2" key="1">
    <citation type="submission" date="2022-11" db="EMBL/GenBank/DDBJ databases">
        <title>Complete genome sequence of Methanogenium organophilum DSM 3596.</title>
        <authorList>
            <person name="Chen S.-C."/>
            <person name="Lai S.-J."/>
            <person name="You Y.-T."/>
        </authorList>
    </citation>
    <scope>NUCLEOTIDE SEQUENCE</scope>
    <source>
        <strain evidence="2">DSM 3596</strain>
    </source>
</reference>
<dbReference type="Proteomes" id="UP001163096">
    <property type="component" value="Chromosome"/>
</dbReference>
<accession>A0A9X9T8U7</accession>
<evidence type="ECO:0000313" key="2">
    <source>
        <dbReference type="EMBL" id="WAI01527.1"/>
    </source>
</evidence>
<dbReference type="KEGG" id="mou:OU421_01245"/>
<proteinExistence type="predicted"/>
<evidence type="ECO:0000256" key="1">
    <source>
        <dbReference type="SAM" id="Phobius"/>
    </source>
</evidence>
<dbReference type="RefSeq" id="WP_268186769.1">
    <property type="nucleotide sequence ID" value="NZ_CP113361.1"/>
</dbReference>
<keyword evidence="1" id="KW-0812">Transmembrane</keyword>
<dbReference type="GeneID" id="76833685"/>
<protein>
    <recommendedName>
        <fullName evidence="4">Archaeal Type IV pilin N-terminal domain-containing protein</fullName>
    </recommendedName>
</protein>
<keyword evidence="1" id="KW-1133">Transmembrane helix</keyword>
<name>A0A9X9T8U7_METOG</name>